<keyword evidence="1" id="KW-1133">Transmembrane helix</keyword>
<organism evidence="2 3">
    <name type="scientific">Candidatus Gottesmanbacteria bacterium RIFCSPLOWO2_01_FULL_49_10</name>
    <dbReference type="NCBI Taxonomy" id="1798396"/>
    <lineage>
        <taxon>Bacteria</taxon>
        <taxon>Candidatus Gottesmaniibacteriota</taxon>
    </lineage>
</organism>
<reference evidence="2 3" key="1">
    <citation type="journal article" date="2016" name="Nat. Commun.">
        <title>Thousands of microbial genomes shed light on interconnected biogeochemical processes in an aquifer system.</title>
        <authorList>
            <person name="Anantharaman K."/>
            <person name="Brown C.T."/>
            <person name="Hug L.A."/>
            <person name="Sharon I."/>
            <person name="Castelle C.J."/>
            <person name="Probst A.J."/>
            <person name="Thomas B.C."/>
            <person name="Singh A."/>
            <person name="Wilkins M.J."/>
            <person name="Karaoz U."/>
            <person name="Brodie E.L."/>
            <person name="Williams K.H."/>
            <person name="Hubbard S.S."/>
            <person name="Banfield J.F."/>
        </authorList>
    </citation>
    <scope>NUCLEOTIDE SEQUENCE [LARGE SCALE GENOMIC DNA]</scope>
</reference>
<evidence type="ECO:0000313" key="3">
    <source>
        <dbReference type="Proteomes" id="UP000176409"/>
    </source>
</evidence>
<keyword evidence="1" id="KW-0812">Transmembrane</keyword>
<name>A0A1F6AWM8_9BACT</name>
<dbReference type="Pfam" id="PF13692">
    <property type="entry name" value="Glyco_trans_1_4"/>
    <property type="match status" value="1"/>
</dbReference>
<dbReference type="Proteomes" id="UP000176409">
    <property type="component" value="Unassembled WGS sequence"/>
</dbReference>
<evidence type="ECO:0000313" key="2">
    <source>
        <dbReference type="EMBL" id="OGG29094.1"/>
    </source>
</evidence>
<sequence>MRSKETIIYINFAPYENAGKILDYILTRFHTVLVFSFNFHRLGVHQKPSTLRIYREGKIIEHFRLIQTPTTPQIAFLLLPIRSLIIFLQIIFHAIRLHREFGPYDIYFTVNAFTAWSGNILRRIGIVKKTIFWVWDYYPPIDKSKIVMFMRWMYWQFDKLASHSDSLIFLNHRLERLRKKINILPLAKSYPIVGIGTKIINIQRNPTFSLLFIGVLKQSQGLDLILSNTEKLFSTFPAIALHIIGSGPDEDYFKKLAQKSKMPIYFHGLLDVFSVDAKQIIKKTAIGIAPYKPERGNVSYFGDPAKIKNYIGYGLPVITTNVFEFAKEIKKTKSGIVIPYNITSFIRALKKINADYSEYASNSYKLSKKYNYTKYYNLIFKNITQATY</sequence>
<dbReference type="Gene3D" id="3.40.50.2000">
    <property type="entry name" value="Glycogen Phosphorylase B"/>
    <property type="match status" value="1"/>
</dbReference>
<dbReference type="EMBL" id="MFJZ01000058">
    <property type="protein sequence ID" value="OGG29094.1"/>
    <property type="molecule type" value="Genomic_DNA"/>
</dbReference>
<proteinExistence type="predicted"/>
<accession>A0A1F6AWM8</accession>
<dbReference type="SUPFAM" id="SSF53756">
    <property type="entry name" value="UDP-Glycosyltransferase/glycogen phosphorylase"/>
    <property type="match status" value="1"/>
</dbReference>
<dbReference type="AlphaFoldDB" id="A0A1F6AWM8"/>
<dbReference type="STRING" id="1798396.A2973_00645"/>
<evidence type="ECO:0008006" key="4">
    <source>
        <dbReference type="Google" id="ProtNLM"/>
    </source>
</evidence>
<protein>
    <recommendedName>
        <fullName evidence="4">Glycosyl transferase family 1 domain-containing protein</fullName>
    </recommendedName>
</protein>
<gene>
    <name evidence="2" type="ORF">A2973_00645</name>
</gene>
<evidence type="ECO:0000256" key="1">
    <source>
        <dbReference type="SAM" id="Phobius"/>
    </source>
</evidence>
<comment type="caution">
    <text evidence="2">The sequence shown here is derived from an EMBL/GenBank/DDBJ whole genome shotgun (WGS) entry which is preliminary data.</text>
</comment>
<feature type="transmembrane region" description="Helical" evidence="1">
    <location>
        <begin position="74"/>
        <end position="95"/>
    </location>
</feature>
<keyword evidence="1" id="KW-0472">Membrane</keyword>